<accession>A0A922IA96</accession>
<organism evidence="2 3">
    <name type="scientific">Dermatophagoides farinae</name>
    <name type="common">American house dust mite</name>
    <dbReference type="NCBI Taxonomy" id="6954"/>
    <lineage>
        <taxon>Eukaryota</taxon>
        <taxon>Metazoa</taxon>
        <taxon>Ecdysozoa</taxon>
        <taxon>Arthropoda</taxon>
        <taxon>Chelicerata</taxon>
        <taxon>Arachnida</taxon>
        <taxon>Acari</taxon>
        <taxon>Acariformes</taxon>
        <taxon>Sarcoptiformes</taxon>
        <taxon>Astigmata</taxon>
        <taxon>Psoroptidia</taxon>
        <taxon>Analgoidea</taxon>
        <taxon>Pyroglyphidae</taxon>
        <taxon>Dermatophagoidinae</taxon>
        <taxon>Dermatophagoides</taxon>
    </lineage>
</organism>
<feature type="compositionally biased region" description="Polar residues" evidence="1">
    <location>
        <begin position="36"/>
        <end position="45"/>
    </location>
</feature>
<evidence type="ECO:0000313" key="2">
    <source>
        <dbReference type="EMBL" id="KAH9522839.1"/>
    </source>
</evidence>
<comment type="caution">
    <text evidence="2">The sequence shown here is derived from an EMBL/GenBank/DDBJ whole genome shotgun (WGS) entry which is preliminary data.</text>
</comment>
<evidence type="ECO:0000256" key="1">
    <source>
        <dbReference type="SAM" id="MobiDB-lite"/>
    </source>
</evidence>
<keyword evidence="3" id="KW-1185">Reference proteome</keyword>
<feature type="compositionally biased region" description="Low complexity" evidence="1">
    <location>
        <begin position="46"/>
        <end position="65"/>
    </location>
</feature>
<dbReference type="EMBL" id="ASGP02000002">
    <property type="protein sequence ID" value="KAH9522839.1"/>
    <property type="molecule type" value="Genomic_DNA"/>
</dbReference>
<protein>
    <submittedName>
        <fullName evidence="2">Uncharacterized protein</fullName>
    </submittedName>
</protein>
<gene>
    <name evidence="2" type="ORF">DERF_006397</name>
</gene>
<feature type="region of interest" description="Disordered" evidence="1">
    <location>
        <begin position="1"/>
        <end position="99"/>
    </location>
</feature>
<evidence type="ECO:0000313" key="3">
    <source>
        <dbReference type="Proteomes" id="UP000790347"/>
    </source>
</evidence>
<reference evidence="2" key="1">
    <citation type="submission" date="2013-05" db="EMBL/GenBank/DDBJ databases">
        <authorList>
            <person name="Yim A.K.Y."/>
            <person name="Chan T.F."/>
            <person name="Ji K.M."/>
            <person name="Liu X.Y."/>
            <person name="Zhou J.W."/>
            <person name="Li R.Q."/>
            <person name="Yang K.Y."/>
            <person name="Li J."/>
            <person name="Li M."/>
            <person name="Law P.T.W."/>
            <person name="Wu Y.L."/>
            <person name="Cai Z.L."/>
            <person name="Qin H."/>
            <person name="Bao Y."/>
            <person name="Leung R.K.K."/>
            <person name="Ng P.K.S."/>
            <person name="Zou J."/>
            <person name="Zhong X.J."/>
            <person name="Ran P.X."/>
            <person name="Zhong N.S."/>
            <person name="Liu Z.G."/>
            <person name="Tsui S.K.W."/>
        </authorList>
    </citation>
    <scope>NUCLEOTIDE SEQUENCE</scope>
    <source>
        <strain evidence="2">Derf</strain>
        <tissue evidence="2">Whole organism</tissue>
    </source>
</reference>
<name>A0A922IA96_DERFA</name>
<dbReference type="AlphaFoldDB" id="A0A922IA96"/>
<feature type="compositionally biased region" description="Polar residues" evidence="1">
    <location>
        <begin position="7"/>
        <end position="24"/>
    </location>
</feature>
<proteinExistence type="predicted"/>
<dbReference type="Proteomes" id="UP000790347">
    <property type="component" value="Unassembled WGS sequence"/>
</dbReference>
<sequence>MNGGPLPQQTTATTIQTNGNIVDQQQEKLRPLKLKQTVSDPTNKRNYNQPPSSSSTSSILQPQNSFDNPSFNVQFPAIKLQQPPTKSSKSESANRTPRI</sequence>
<reference evidence="2" key="2">
    <citation type="journal article" date="2022" name="Res Sq">
        <title>Comparative Genomics Reveals Insights into the Divergent Evolution of Astigmatic Mites and Household Pest Adaptations.</title>
        <authorList>
            <person name="Xiong Q."/>
            <person name="Wan A.T.-Y."/>
            <person name="Liu X.-Y."/>
            <person name="Fung C.S.-H."/>
            <person name="Xiao X."/>
            <person name="Malainual N."/>
            <person name="Hou J."/>
            <person name="Wang L."/>
            <person name="Wang M."/>
            <person name="Yang K."/>
            <person name="Cui Y."/>
            <person name="Leung E."/>
            <person name="Nong W."/>
            <person name="Shin S.-K."/>
            <person name="Au S."/>
            <person name="Jeong K.Y."/>
            <person name="Chew F.T."/>
            <person name="Hui J."/>
            <person name="Leung T.F."/>
            <person name="Tungtrongchitr A."/>
            <person name="Zhong N."/>
            <person name="Liu Z."/>
            <person name="Tsui S."/>
        </authorList>
    </citation>
    <scope>NUCLEOTIDE SEQUENCE</scope>
    <source>
        <strain evidence="2">Derf</strain>
        <tissue evidence="2">Whole organism</tissue>
    </source>
</reference>
<feature type="compositionally biased region" description="Polar residues" evidence="1">
    <location>
        <begin position="82"/>
        <end position="99"/>
    </location>
</feature>